<feature type="transmembrane region" description="Helical" evidence="9">
    <location>
        <begin position="436"/>
        <end position="459"/>
    </location>
</feature>
<dbReference type="PRINTS" id="PR00724">
    <property type="entry name" value="CRBOXYPTASEC"/>
</dbReference>
<protein>
    <recommendedName>
        <fullName evidence="12">Carboxypeptidase</fullName>
    </recommendedName>
</protein>
<keyword evidence="11" id="KW-1185">Reference proteome</keyword>
<evidence type="ECO:0000256" key="6">
    <source>
        <dbReference type="ARBA" id="ARBA00022692"/>
    </source>
</evidence>
<dbReference type="Gene3D" id="3.40.50.1820">
    <property type="entry name" value="alpha/beta hydrolase"/>
    <property type="match status" value="1"/>
</dbReference>
<reference evidence="10" key="1">
    <citation type="journal article" date="2023" name="Mol. Ecol. Resour.">
        <title>Chromosome-level genome assembly of a triploid poplar Populus alba 'Berolinensis'.</title>
        <authorList>
            <person name="Chen S."/>
            <person name="Yu Y."/>
            <person name="Wang X."/>
            <person name="Wang S."/>
            <person name="Zhang T."/>
            <person name="Zhou Y."/>
            <person name="He R."/>
            <person name="Meng N."/>
            <person name="Wang Y."/>
            <person name="Liu W."/>
            <person name="Liu Z."/>
            <person name="Liu J."/>
            <person name="Guo Q."/>
            <person name="Huang H."/>
            <person name="Sederoff R.R."/>
            <person name="Wang G."/>
            <person name="Qu G."/>
            <person name="Chen S."/>
        </authorList>
    </citation>
    <scope>NUCLEOTIDE SEQUENCE</scope>
    <source>
        <strain evidence="10">SC-2020</strain>
    </source>
</reference>
<comment type="similarity">
    <text evidence="4">Belongs to the peptidase S10 family.</text>
</comment>
<dbReference type="InterPro" id="IPR001563">
    <property type="entry name" value="Peptidase_S10"/>
</dbReference>
<evidence type="ECO:0000256" key="3">
    <source>
        <dbReference type="ARBA" id="ARBA00006840"/>
    </source>
</evidence>
<evidence type="ECO:0000256" key="5">
    <source>
        <dbReference type="ARBA" id="ARBA00022525"/>
    </source>
</evidence>
<evidence type="ECO:0000256" key="4">
    <source>
        <dbReference type="ARBA" id="ARBA00009431"/>
    </source>
</evidence>
<dbReference type="AlphaFoldDB" id="A0AAD6MJZ0"/>
<proteinExistence type="inferred from homology"/>
<dbReference type="InterPro" id="IPR018202">
    <property type="entry name" value="Ser_caboxypep_ser_AS"/>
</dbReference>
<evidence type="ECO:0000256" key="1">
    <source>
        <dbReference type="ARBA" id="ARBA00004141"/>
    </source>
</evidence>
<feature type="transmembrane region" description="Helical" evidence="9">
    <location>
        <begin position="648"/>
        <end position="666"/>
    </location>
</feature>
<dbReference type="Gene3D" id="3.40.50.11320">
    <property type="match status" value="1"/>
</dbReference>
<dbReference type="Gene3D" id="6.10.250.940">
    <property type="match status" value="1"/>
</dbReference>
<keyword evidence="7 9" id="KW-1133">Transmembrane helix</keyword>
<comment type="subcellular location">
    <subcellularLocation>
        <location evidence="1">Membrane</location>
        <topology evidence="1">Multi-pass membrane protein</topology>
    </subcellularLocation>
    <subcellularLocation>
        <location evidence="2">Secreted</location>
    </subcellularLocation>
</comment>
<dbReference type="EMBL" id="JAQIZT010000008">
    <property type="protein sequence ID" value="KAJ6986914.1"/>
    <property type="molecule type" value="Genomic_DNA"/>
</dbReference>
<dbReference type="GO" id="GO:0004185">
    <property type="term" value="F:serine-type carboxypeptidase activity"/>
    <property type="evidence" value="ECO:0007669"/>
    <property type="project" value="InterPro"/>
</dbReference>
<name>A0AAD6MJZ0_9ROSI</name>
<feature type="transmembrane region" description="Helical" evidence="9">
    <location>
        <begin position="497"/>
        <end position="523"/>
    </location>
</feature>
<dbReference type="GO" id="GO:0005576">
    <property type="term" value="C:extracellular region"/>
    <property type="evidence" value="ECO:0007669"/>
    <property type="project" value="UniProtKB-SubCell"/>
</dbReference>
<gene>
    <name evidence="10" type="ORF">NC653_020222</name>
</gene>
<evidence type="ECO:0008006" key="12">
    <source>
        <dbReference type="Google" id="ProtNLM"/>
    </source>
</evidence>
<evidence type="ECO:0000256" key="7">
    <source>
        <dbReference type="ARBA" id="ARBA00022989"/>
    </source>
</evidence>
<sequence length="743" mass="84067">MDSCLKSNEMQGGCTASFMIYQSRKQCNTQKSRIPGGKEEQRALAGPHAPFTNHDHLEEQRRDRIMKLPGQPPNVSFSQFSGYITVDPVEGCSSVAYGASEEVGPFRVRPDGKTLHLNPYAWNKVANLLFLDSPAGVGFSYSNTSSDIYTVGDGRTAEDAYTFLINWLERFPRYKHRPFYIAGESYAGHYIPELSRIIARRNKGVKNPAINFIGFLLGNPLLDDYHDNTGTHEFWWNHGLISDSTYEDLKKFCANNTFLFPRNECYGALERAYSEFGDINPYSIYSPPCNAISTLRHNLKHSLPWKFRGNDECVVMHTKRYMNRPEVQKALHANITRVPHPWVTCSSVVRSKWSDSPKSMLPIFKELIAAGIRIWVFSGDADAILPLTATRYSINALQLETNTSWYAWYDGHQQYCILTFRDFKPKTEMYRFSNTVIGFLNLFTLLASIPIIGGGLWMARSSTTCESFLQTPLLVVGFVVLIISLAGFIGACFHVAWALWVYLVVMLFLIAALMGLTIFGFVVTSQGGGVEVPGRVYKEYKIEDYSPWLRNKIKDPDYWRTIRSCILGSKTCAKLASWTPLDYLEKDMSPIQSGCCKPPTSCNYNMATAVAQDPDCYRWSNAPTLLCYECDSCKAGVLEDVRRDWHKLSVLNVVMLVFLIGIYSIGCCAFQNTRRAETDYPYGENRMTKVEMVAGQERTALLAEAPMILQKSSAYVIWCSKVGTIQLFFQCMGHLGSFKVQIR</sequence>
<dbReference type="PROSITE" id="PS00131">
    <property type="entry name" value="CARBOXYPEPT_SER_SER"/>
    <property type="match status" value="1"/>
</dbReference>
<dbReference type="GO" id="GO:0006508">
    <property type="term" value="P:proteolysis"/>
    <property type="evidence" value="ECO:0007669"/>
    <property type="project" value="InterPro"/>
</dbReference>
<feature type="transmembrane region" description="Helical" evidence="9">
    <location>
        <begin position="471"/>
        <end position="491"/>
    </location>
</feature>
<dbReference type="Proteomes" id="UP001164929">
    <property type="component" value="Chromosome 8"/>
</dbReference>
<keyword evidence="8 9" id="KW-0472">Membrane</keyword>
<dbReference type="InterPro" id="IPR044991">
    <property type="entry name" value="TET_plant"/>
</dbReference>
<dbReference type="GO" id="GO:0009734">
    <property type="term" value="P:auxin-activated signaling pathway"/>
    <property type="evidence" value="ECO:0007669"/>
    <property type="project" value="InterPro"/>
</dbReference>
<evidence type="ECO:0000256" key="9">
    <source>
        <dbReference type="SAM" id="Phobius"/>
    </source>
</evidence>
<dbReference type="Pfam" id="PF00335">
    <property type="entry name" value="Tetraspanin"/>
    <property type="match status" value="1"/>
</dbReference>
<keyword evidence="6 9" id="KW-0812">Transmembrane</keyword>
<evidence type="ECO:0000313" key="11">
    <source>
        <dbReference type="Proteomes" id="UP001164929"/>
    </source>
</evidence>
<evidence type="ECO:0000256" key="2">
    <source>
        <dbReference type="ARBA" id="ARBA00004613"/>
    </source>
</evidence>
<comment type="caution">
    <text evidence="10">The sequence shown here is derived from an EMBL/GenBank/DDBJ whole genome shotgun (WGS) entry which is preliminary data.</text>
</comment>
<dbReference type="InterPro" id="IPR029058">
    <property type="entry name" value="AB_hydrolase_fold"/>
</dbReference>
<dbReference type="PANTHER" id="PTHR32191">
    <property type="entry name" value="TETRASPANIN-8-RELATED"/>
    <property type="match status" value="1"/>
</dbReference>
<dbReference type="Pfam" id="PF00450">
    <property type="entry name" value="Peptidase_S10"/>
    <property type="match status" value="1"/>
</dbReference>
<dbReference type="SUPFAM" id="SSF53474">
    <property type="entry name" value="alpha/beta-Hydrolases"/>
    <property type="match status" value="1"/>
</dbReference>
<dbReference type="GO" id="GO:0016020">
    <property type="term" value="C:membrane"/>
    <property type="evidence" value="ECO:0007669"/>
    <property type="project" value="UniProtKB-SubCell"/>
</dbReference>
<evidence type="ECO:0000256" key="8">
    <source>
        <dbReference type="ARBA" id="ARBA00023136"/>
    </source>
</evidence>
<organism evidence="10 11">
    <name type="scientific">Populus alba x Populus x berolinensis</name>
    <dbReference type="NCBI Taxonomy" id="444605"/>
    <lineage>
        <taxon>Eukaryota</taxon>
        <taxon>Viridiplantae</taxon>
        <taxon>Streptophyta</taxon>
        <taxon>Embryophyta</taxon>
        <taxon>Tracheophyta</taxon>
        <taxon>Spermatophyta</taxon>
        <taxon>Magnoliopsida</taxon>
        <taxon>eudicotyledons</taxon>
        <taxon>Gunneridae</taxon>
        <taxon>Pentapetalae</taxon>
        <taxon>rosids</taxon>
        <taxon>fabids</taxon>
        <taxon>Malpighiales</taxon>
        <taxon>Salicaceae</taxon>
        <taxon>Saliceae</taxon>
        <taxon>Populus</taxon>
    </lineage>
</organism>
<dbReference type="InterPro" id="IPR018499">
    <property type="entry name" value="Tetraspanin/Peripherin"/>
</dbReference>
<keyword evidence="5" id="KW-0964">Secreted</keyword>
<accession>A0AAD6MJZ0</accession>
<evidence type="ECO:0000313" key="10">
    <source>
        <dbReference type="EMBL" id="KAJ6986914.1"/>
    </source>
</evidence>
<comment type="similarity">
    <text evidence="3">Belongs to the tetraspanin (TM4SF) family.</text>
</comment>